<proteinExistence type="predicted"/>
<dbReference type="InterPro" id="IPR001611">
    <property type="entry name" value="Leu-rich_rpt"/>
</dbReference>
<feature type="compositionally biased region" description="Gly residues" evidence="5">
    <location>
        <begin position="1223"/>
        <end position="1236"/>
    </location>
</feature>
<evidence type="ECO:0008006" key="8">
    <source>
        <dbReference type="Google" id="ProtNLM"/>
    </source>
</evidence>
<keyword evidence="3" id="KW-0677">Repeat</keyword>
<dbReference type="PANTHER" id="PTHR45973">
    <property type="entry name" value="PROTEIN PHOSPHATASE 1 REGULATORY SUBUNIT SDS22-RELATED"/>
    <property type="match status" value="1"/>
</dbReference>
<dbReference type="Pfam" id="PF14580">
    <property type="entry name" value="LRR_9"/>
    <property type="match status" value="1"/>
</dbReference>
<dbReference type="InterPro" id="IPR032675">
    <property type="entry name" value="LRR_dom_sf"/>
</dbReference>
<comment type="caution">
    <text evidence="6">The sequence shown here is derived from an EMBL/GenBank/DDBJ whole genome shotgun (WGS) entry which is preliminary data.</text>
</comment>
<protein>
    <recommendedName>
        <fullName evidence="8">Protein phosphatase 1 regulatory subunit 7</fullName>
    </recommendedName>
</protein>
<dbReference type="SMART" id="SM00365">
    <property type="entry name" value="LRR_SD22"/>
    <property type="match status" value="9"/>
</dbReference>
<evidence type="ECO:0000256" key="3">
    <source>
        <dbReference type="ARBA" id="ARBA00022737"/>
    </source>
</evidence>
<dbReference type="InterPro" id="IPR003591">
    <property type="entry name" value="Leu-rich_rpt_typical-subtyp"/>
</dbReference>
<evidence type="ECO:0000256" key="5">
    <source>
        <dbReference type="SAM" id="MobiDB-lite"/>
    </source>
</evidence>
<dbReference type="PANTHER" id="PTHR45973:SF35">
    <property type="entry name" value="LEUCINE-RICH REPEAT-CONTAINING PROTEIN 43"/>
    <property type="match status" value="1"/>
</dbReference>
<evidence type="ECO:0000256" key="2">
    <source>
        <dbReference type="ARBA" id="ARBA00022614"/>
    </source>
</evidence>
<dbReference type="PROSITE" id="PS51450">
    <property type="entry name" value="LRR"/>
    <property type="match status" value="5"/>
</dbReference>
<dbReference type="SMART" id="SM00368">
    <property type="entry name" value="LRR_RI"/>
    <property type="match status" value="7"/>
</dbReference>
<feature type="compositionally biased region" description="Gly residues" evidence="5">
    <location>
        <begin position="1610"/>
        <end position="1629"/>
    </location>
</feature>
<dbReference type="SMART" id="SM00369">
    <property type="entry name" value="LRR_TYP"/>
    <property type="match status" value="10"/>
</dbReference>
<dbReference type="InParanoid" id="A0A2V0NQ94"/>
<sequence>MAQLGPLTEEEREAFEAIAESNGLETSELAERGTAHIKELELFLGSMPKMLALNLFPALKTLRLIDQGISEVRGLDACTALERLWLCENRITSLAGLSHLGRLRELYVYSNRLTATTGLEALTSLEVLSLANNFITRIEGLSGLPRLRDLCLASNEIPAAAAPLAGCGALTALNLAANRVATFQELHAIAAALPRLRDLCLHDPLWGGCPLSALPNYATAALAALPGLTALDTLLVSPEARAAAAATLDKKRLYYSMRGRTLRRRAGDLADGAARGLALVRARCDAAQRALRQRAAELRRALEEAEGDAQGGSAEARREGRACLEELDRCVATARARRGAAAAALEAARRESARAVAAAARRLDVELESCGNVRLEAGHPGDAWVDSLAEVLRGRLGAGARCLGVAGLRVIEALRLHNRGLRAAFEAAGGVAGGGGCSGGGGGDGCSGAEGAEGGVEAAAPLAEARAEYLFAGEDPGQPLGLTAAAQAGLQPRHCGEVGVDAAVPLHSSVLGADGERLRACLRQKRHGGSGTDAGGPDGCCVGRLLVCRAQLGGGVQRAAASAAGGGAAAPMQWRFPGASALCVAESGDWQQQPEASGDRAYYLQDLAAALPEFLVTFEYEAAPGSQLAPMRVPAAAAAATAAAARGDPGFVSGPEALQAAAAGSEPWLRAAAAPLLPWLALVAADAGGRGPEGVQPSAAWLAEEGAAANALERSAAALAALGGGGGTAAGQAAAPAAPLPAARLLERLRGAAARGGGAITRLDLSGCGLRCCDVAPLRALLNLRELVLSFNELASFSPLEPLAASLRRLDVSHNAIASLCGGAGACLLAFRALAALDVGFNRLGSLEDLIAIAGCLPQLEELCVEGNAAADAAAAAPLLLHQLGRLRLLDGAPADRAGGLAGAVMAAAEVYECVSEWREEERGGDGPAPGVPAAPAPHAPASAAPDWRDRAAALDASGRALLQLPPLAGFACLQRADLSGNRLLSVEGLQACTALTELDLSGNSLLQADPLSSLTRLLRLDVSCNRLATLAPLRPLARLEALAAERNRLATLDGVQGLSALVELYAASNAVAGFGAEARRLAALPRLAVVDLAGNPLASECEDYRLQLVYALRRSRVIDGEPVTPGELAAARGRYSGRLTLEFLEEQLGGPSVLPSIRALDLSGLRIRDTSAAFAPPGTPFCGLTELVLDDNALPPPALAALAGLTALCVLRLNGNRLGERGGGGGGGGEGGGGAAAAAQLAAAPPSAQPAAAVDEGAGAAGEGGGRGGGGAPQADDWQLPSVSDLQLRSNGLSSLAPLQLSRRMPALRRLDVAGNELSRLEGLEGLPRLRELMVSRNRLRSLDGEALAPLTRLRELHAEDCGLRSLAGLSRLPALTLLVARGNRLGDAAAEAERVAGLGELREVALAGNPLARRPVYRQLLIFRAPQLRAIDGERVTDDDRAAAQLLLAAPAAPQPGGGGAGGAALYGPLQLPQGLRDILAAGGGDAVTTVAAATAAAAAAAGAWPPAFGGKGGDALLQQQLAALALGAAAAPAIQAGGGCSPFGGGALALEGVSIGGAAAGAAAGGGAPARPGSASGRRAGGIGAIRLTCGPAPGLAGAAGGALSPSGGGGGSPGGGPRRVTGGAGSFRRSGRG</sequence>
<feature type="compositionally biased region" description="Pro residues" evidence="5">
    <location>
        <begin position="930"/>
        <end position="939"/>
    </location>
</feature>
<feature type="region of interest" description="Disordered" evidence="5">
    <location>
        <begin position="1223"/>
        <end position="1279"/>
    </location>
</feature>
<dbReference type="STRING" id="307507.A0A2V0NQ94"/>
<dbReference type="InterPro" id="IPR050576">
    <property type="entry name" value="Cilia_flagella_integrity"/>
</dbReference>
<dbReference type="SUPFAM" id="SSF52058">
    <property type="entry name" value="L domain-like"/>
    <property type="match status" value="3"/>
</dbReference>
<dbReference type="InterPro" id="IPR025875">
    <property type="entry name" value="Leu-rich_rpt_4"/>
</dbReference>
<feature type="region of interest" description="Disordered" evidence="5">
    <location>
        <begin position="919"/>
        <end position="947"/>
    </location>
</feature>
<reference evidence="6 7" key="1">
    <citation type="journal article" date="2018" name="Sci. Rep.">
        <title>Raphidocelis subcapitata (=Pseudokirchneriella subcapitata) provides an insight into genome evolution and environmental adaptations in the Sphaeropleales.</title>
        <authorList>
            <person name="Suzuki S."/>
            <person name="Yamaguchi H."/>
            <person name="Nakajima N."/>
            <person name="Kawachi M."/>
        </authorList>
    </citation>
    <scope>NUCLEOTIDE SEQUENCE [LARGE SCALE GENOMIC DNA]</scope>
    <source>
        <strain evidence="6 7">NIES-35</strain>
    </source>
</reference>
<dbReference type="OrthoDB" id="1517790at2759"/>
<organism evidence="6 7">
    <name type="scientific">Raphidocelis subcapitata</name>
    <dbReference type="NCBI Taxonomy" id="307507"/>
    <lineage>
        <taxon>Eukaryota</taxon>
        <taxon>Viridiplantae</taxon>
        <taxon>Chlorophyta</taxon>
        <taxon>core chlorophytes</taxon>
        <taxon>Chlorophyceae</taxon>
        <taxon>CS clade</taxon>
        <taxon>Sphaeropleales</taxon>
        <taxon>Selenastraceae</taxon>
        <taxon>Raphidocelis</taxon>
    </lineage>
</organism>
<feature type="region of interest" description="Disordered" evidence="5">
    <location>
        <begin position="1601"/>
        <end position="1637"/>
    </location>
</feature>
<keyword evidence="2" id="KW-0433">Leucine-rich repeat</keyword>
<feature type="coiled-coil region" evidence="4">
    <location>
        <begin position="284"/>
        <end position="315"/>
    </location>
</feature>
<feature type="compositionally biased region" description="Gly residues" evidence="5">
    <location>
        <begin position="1260"/>
        <end position="1273"/>
    </location>
</feature>
<gene>
    <name evidence="6" type="ORF">Rsub_02021</name>
</gene>
<comment type="subcellular location">
    <subcellularLocation>
        <location evidence="1">Cytoplasm</location>
        <location evidence="1">Cytoskeleton</location>
        <location evidence="1">Cilium axoneme</location>
    </subcellularLocation>
</comment>
<dbReference type="GO" id="GO:0005930">
    <property type="term" value="C:axoneme"/>
    <property type="evidence" value="ECO:0007669"/>
    <property type="project" value="UniProtKB-SubCell"/>
</dbReference>
<dbReference type="Pfam" id="PF12799">
    <property type="entry name" value="LRR_4"/>
    <property type="match status" value="1"/>
</dbReference>
<dbReference type="Proteomes" id="UP000247498">
    <property type="component" value="Unassembled WGS sequence"/>
</dbReference>
<keyword evidence="7" id="KW-1185">Reference proteome</keyword>
<dbReference type="EMBL" id="BDRX01000010">
    <property type="protein sequence ID" value="GBF89449.1"/>
    <property type="molecule type" value="Genomic_DNA"/>
</dbReference>
<evidence type="ECO:0000313" key="7">
    <source>
        <dbReference type="Proteomes" id="UP000247498"/>
    </source>
</evidence>
<evidence type="ECO:0000313" key="6">
    <source>
        <dbReference type="EMBL" id="GBF89449.1"/>
    </source>
</evidence>
<name>A0A2V0NQ94_9CHLO</name>
<evidence type="ECO:0000256" key="1">
    <source>
        <dbReference type="ARBA" id="ARBA00004430"/>
    </source>
</evidence>
<keyword evidence="4" id="KW-0175">Coiled coil</keyword>
<dbReference type="Gene3D" id="3.80.10.10">
    <property type="entry name" value="Ribonuclease Inhibitor"/>
    <property type="match status" value="6"/>
</dbReference>
<evidence type="ECO:0000256" key="4">
    <source>
        <dbReference type="SAM" id="Coils"/>
    </source>
</evidence>
<feature type="compositionally biased region" description="Low complexity" evidence="5">
    <location>
        <begin position="1237"/>
        <end position="1259"/>
    </location>
</feature>
<accession>A0A2V0NQ94</accession>
<dbReference type="SUPFAM" id="SSF52075">
    <property type="entry name" value="Outer arm dynein light chain 1"/>
    <property type="match status" value="1"/>
</dbReference>